<dbReference type="EnsemblMetazoa" id="ENSAATROPT014484">
    <property type="protein sequence ID" value="ENSAATROPP013205"/>
    <property type="gene ID" value="ENSAATROPG011755"/>
</dbReference>
<feature type="domain" description="tRNA (32-2'-O)-methyltransferase regulator THADA-like C-terminal TPR repeats region" evidence="4">
    <location>
        <begin position="992"/>
        <end position="1154"/>
    </location>
</feature>
<dbReference type="InterPro" id="IPR051954">
    <property type="entry name" value="tRNA_methyltransferase_THADA"/>
</dbReference>
<dbReference type="Proteomes" id="UP000075880">
    <property type="component" value="Unassembled WGS sequence"/>
</dbReference>
<evidence type="ECO:0000256" key="2">
    <source>
        <dbReference type="ARBA" id="ARBA00022694"/>
    </source>
</evidence>
<proteinExistence type="inferred from homology"/>
<dbReference type="STRING" id="41427.A0A182IQ53"/>
<evidence type="ECO:0000313" key="6">
    <source>
        <dbReference type="Proteomes" id="UP000075880"/>
    </source>
</evidence>
<comment type="similarity">
    <text evidence="1">Belongs to the THADA family.</text>
</comment>
<dbReference type="InterPro" id="IPR056842">
    <property type="entry name" value="THADA-like_TPR_C"/>
</dbReference>
<dbReference type="SUPFAM" id="SSF48371">
    <property type="entry name" value="ARM repeat"/>
    <property type="match status" value="1"/>
</dbReference>
<evidence type="ECO:0000259" key="3">
    <source>
        <dbReference type="Pfam" id="PF10350"/>
    </source>
</evidence>
<dbReference type="GO" id="GO:0005829">
    <property type="term" value="C:cytosol"/>
    <property type="evidence" value="ECO:0007669"/>
    <property type="project" value="TreeGrafter"/>
</dbReference>
<keyword evidence="2" id="KW-0819">tRNA processing</keyword>
<dbReference type="VEuPathDB" id="VectorBase:AATE003340"/>
<reference evidence="6" key="1">
    <citation type="submission" date="2021-09" db="EMBL/GenBank/DDBJ databases">
        <authorList>
            <consortium name="Infravec"/>
            <person name="Campbell I L."/>
            <person name="Maslen G."/>
            <person name="Yates A."/>
        </authorList>
    </citation>
    <scope>NUCLEOTIDE SEQUENCE [LARGE SCALE GENOMIC DNA]</scope>
    <source>
        <strain evidence="6">Infravec2 EBRE</strain>
    </source>
</reference>
<evidence type="ECO:0000313" key="5">
    <source>
        <dbReference type="EnsemblMetazoa" id="AATE003340-PA.1"/>
    </source>
</evidence>
<organism evidence="5">
    <name type="scientific">Anopheles atroparvus</name>
    <name type="common">European mosquito</name>
    <dbReference type="NCBI Taxonomy" id="41427"/>
    <lineage>
        <taxon>Eukaryota</taxon>
        <taxon>Metazoa</taxon>
        <taxon>Ecdysozoa</taxon>
        <taxon>Arthropoda</taxon>
        <taxon>Hexapoda</taxon>
        <taxon>Insecta</taxon>
        <taxon>Pterygota</taxon>
        <taxon>Neoptera</taxon>
        <taxon>Endopterygota</taxon>
        <taxon>Diptera</taxon>
        <taxon>Nematocera</taxon>
        <taxon>Culicoidea</taxon>
        <taxon>Culicidae</taxon>
        <taxon>Anophelinae</taxon>
        <taxon>Anopheles</taxon>
    </lineage>
</organism>
<reference evidence="5" key="2">
    <citation type="submission" date="2022-08" db="UniProtKB">
        <authorList>
            <consortium name="EnsemblMetazoa"/>
        </authorList>
    </citation>
    <scope>IDENTIFICATION</scope>
    <source>
        <strain evidence="5">EBRO</strain>
    </source>
</reference>
<feature type="domain" description="DUF2428" evidence="3">
    <location>
        <begin position="776"/>
        <end position="989"/>
    </location>
</feature>
<dbReference type="OrthoDB" id="6614653at2759"/>
<name>A0A182IQ53_ANOAO</name>
<dbReference type="EnsemblMetazoa" id="AATE003340-RA">
    <property type="protein sequence ID" value="AATE003340-PA.1"/>
    <property type="gene ID" value="AATE003340"/>
</dbReference>
<accession>A0A182IQ53</accession>
<evidence type="ECO:0000256" key="1">
    <source>
        <dbReference type="ARBA" id="ARBA00010409"/>
    </source>
</evidence>
<dbReference type="Pfam" id="PF10350">
    <property type="entry name" value="DUF2428"/>
    <property type="match status" value="1"/>
</dbReference>
<dbReference type="InterPro" id="IPR019442">
    <property type="entry name" value="THADA/TRM732_DUF2428"/>
</dbReference>
<evidence type="ECO:0000259" key="4">
    <source>
        <dbReference type="Pfam" id="PF25151"/>
    </source>
</evidence>
<dbReference type="PANTHER" id="PTHR14387">
    <property type="entry name" value="THADA/DEATH RECEPTOR INTERACTING PROTEIN"/>
    <property type="match status" value="1"/>
</dbReference>
<sequence length="1283" mass="146585">MESMQAEVEKGHVASWYKQLMDANRLSLVVALCMEISAKSGRISRAISALPYDRRHADPTKTTQPDDGGRHGHDIMHRRMLSSLYDLMWADDVPHAHRKHISKACFSLCRTLCDYSEQLSPRIVLHCAKATCYTAQAFEDESIVLYGMIQSTFLKRFLPNPTFIDVQDRLHTLFQSPSAGFNRWFHTVAECMLTTLEQLDDFPGWGAPTESCIWKVTLVHLESPYRGVRELMLRLLKHLVRNDQFAFKIFLCSLERWHWQNRNKYHLLALLMCEYRPGNVLQRSTIVVDELENALVQSLRYKHLLSGGQAMLRAMPSENVHRLVANVLLTEEDIGLVRNIVKYWFTTLPANSHSAIFNLLELNELAPDEDRLPAYLRGIKYDRLFLLANAFQREFQKNHNSLEQLLLMLCRLVDSVKPVPAVSMGLLIKTLSYHIIGWRCDSAGKFIILDHVLRLALEAIETPGCIALCNIVVEQCRLLLEKSNSSTDDRWCVVPRHLYNMYGRYLCPGGYRDSRPYQQTITALRLFTLLVEQCYAFPPTNCYQLTPRPPESVPWLAHLRSTSVEPPAKQLVDFHANVFALNHLLRSEYDDVRIAVASLVYNQPSAYCFDASLLTRLTHTKSCAPYLFPDLLANAEHEILVAAENVRRDLYANTSFADDDEETVYLKLHRAVDRASQVCFGIPELLVDALPAAEPFWAVTRAIDSVVESVLGLLNASRSATTREMPYSTPTAGTSFEIMECSMQLLLERSPEWTNVLERRGSPGPTSVEIALAKRSMQAELWKSLRAVAVFTEKYALWLLDHTIRWPDVVDQELGGCMKRFGNILLNCCHRGVIESSANCLGRVVRRIMHDKAQRSTRLVHLSDHGRPPPDTHVNELFWETLAVEPADRSDFRRARGYLFLLHSIMQAEAEGSIVSDSLLLRHYLQQHVKLDKRAQVKSMNDDELQPIGMLALHQLNLLVKSASMNEAMLPYADELMIVALEAFRRPDWPVRNAALQLYTSCSTKLAGQQQQYVDTQCDWPPVYVSLDEVMFKLPRTVRYIQQQLQTATDGDRTCSTAFLLLLLEFLTRFEYRAYGVEGQAVIVTTLRSFVWQLLSHEHDQIRRQASRCYVQLLDLDMLDAGEQFRGTTDHLLRSLFASSSCPNRQHGRCLTVYFYVRRYVTLRHFAQRRFSREQDSLASVRRLMAQHVPPDGTGCPKSFHCRITLLDFLIYIGFDRTEPIVSRLLNGHDLPNNHGQETFLMAWNSAASRAVGGVDGCTPVSSANMMPYEIELELDRGPEQDN</sequence>
<dbReference type="GO" id="GO:0030488">
    <property type="term" value="P:tRNA methylation"/>
    <property type="evidence" value="ECO:0007669"/>
    <property type="project" value="TreeGrafter"/>
</dbReference>
<dbReference type="InterPro" id="IPR016024">
    <property type="entry name" value="ARM-type_fold"/>
</dbReference>
<dbReference type="Pfam" id="PF25151">
    <property type="entry name" value="TPR_Trm732_C"/>
    <property type="match status" value="1"/>
</dbReference>
<dbReference type="PANTHER" id="PTHR14387:SF0">
    <property type="entry name" value="DUF2428 DOMAIN-CONTAINING PROTEIN"/>
    <property type="match status" value="1"/>
</dbReference>
<keyword evidence="6" id="KW-1185">Reference proteome</keyword>
<protein>
    <submittedName>
        <fullName evidence="5">DUF2428 domain-containing protein</fullName>
    </submittedName>
</protein>